<keyword evidence="3" id="KW-1185">Reference proteome</keyword>
<feature type="compositionally biased region" description="Basic and acidic residues" evidence="1">
    <location>
        <begin position="44"/>
        <end position="64"/>
    </location>
</feature>
<reference evidence="2 3" key="1">
    <citation type="journal article" date="2021" name="BMC Genomics">
        <title>Datura genome reveals duplications of psychoactive alkaloid biosynthetic genes and high mutation rate following tissue culture.</title>
        <authorList>
            <person name="Rajewski A."/>
            <person name="Carter-House D."/>
            <person name="Stajich J."/>
            <person name="Litt A."/>
        </authorList>
    </citation>
    <scope>NUCLEOTIDE SEQUENCE [LARGE SCALE GENOMIC DNA]</scope>
    <source>
        <strain evidence="2">AR-01</strain>
    </source>
</reference>
<feature type="region of interest" description="Disordered" evidence="1">
    <location>
        <begin position="1"/>
        <end position="64"/>
    </location>
</feature>
<feature type="compositionally biased region" description="Acidic residues" evidence="1">
    <location>
        <begin position="30"/>
        <end position="43"/>
    </location>
</feature>
<feature type="non-terminal residue" evidence="2">
    <location>
        <position position="1"/>
    </location>
</feature>
<accession>A0ABS8Y3Y0</accession>
<proteinExistence type="predicted"/>
<gene>
    <name evidence="2" type="ORF">HAX54_020396</name>
</gene>
<evidence type="ECO:0000313" key="3">
    <source>
        <dbReference type="Proteomes" id="UP000823775"/>
    </source>
</evidence>
<dbReference type="Proteomes" id="UP000823775">
    <property type="component" value="Unassembled WGS sequence"/>
</dbReference>
<sequence length="135" mass="15478">MSSQRNSRPRTSKESDHADKGKGKEKRPVEDEEESGSDLELEEDPIKAKEDEERKAEIHHKRSEDTLRFNVIPGMKESKGRIIETLMKRATSPLRSRPYLEKVQVRGVEVDFSAKAINKAYFDDDDADATKYLAK</sequence>
<feature type="compositionally biased region" description="Basic and acidic residues" evidence="1">
    <location>
        <begin position="11"/>
        <end position="29"/>
    </location>
</feature>
<evidence type="ECO:0000256" key="1">
    <source>
        <dbReference type="SAM" id="MobiDB-lite"/>
    </source>
</evidence>
<dbReference type="EMBL" id="JACEIK010024627">
    <property type="protein sequence ID" value="MCE5166483.1"/>
    <property type="molecule type" value="Genomic_DNA"/>
</dbReference>
<comment type="caution">
    <text evidence="2">The sequence shown here is derived from an EMBL/GenBank/DDBJ whole genome shotgun (WGS) entry which is preliminary data.</text>
</comment>
<protein>
    <submittedName>
        <fullName evidence="2">Uncharacterized protein</fullName>
    </submittedName>
</protein>
<evidence type="ECO:0000313" key="2">
    <source>
        <dbReference type="EMBL" id="MCE5166483.1"/>
    </source>
</evidence>
<name>A0ABS8Y3Y0_DATST</name>
<organism evidence="2 3">
    <name type="scientific">Datura stramonium</name>
    <name type="common">Jimsonweed</name>
    <name type="synonym">Common thornapple</name>
    <dbReference type="NCBI Taxonomy" id="4076"/>
    <lineage>
        <taxon>Eukaryota</taxon>
        <taxon>Viridiplantae</taxon>
        <taxon>Streptophyta</taxon>
        <taxon>Embryophyta</taxon>
        <taxon>Tracheophyta</taxon>
        <taxon>Spermatophyta</taxon>
        <taxon>Magnoliopsida</taxon>
        <taxon>eudicotyledons</taxon>
        <taxon>Gunneridae</taxon>
        <taxon>Pentapetalae</taxon>
        <taxon>asterids</taxon>
        <taxon>lamiids</taxon>
        <taxon>Solanales</taxon>
        <taxon>Solanaceae</taxon>
        <taxon>Solanoideae</taxon>
        <taxon>Datureae</taxon>
        <taxon>Datura</taxon>
    </lineage>
</organism>